<protein>
    <recommendedName>
        <fullName evidence="3">Outer membrane protein beta-barrel domain-containing protein</fullName>
    </recommendedName>
</protein>
<dbReference type="AlphaFoldDB" id="F9UB87"/>
<sequence length="62" mass="6914">MPYYLDAGTGSSNLTWQAALGAGYRFDWGDVTLALRSLSYEFDENDGDIRFTGPVLGATFRW</sequence>
<gene>
    <name evidence="1" type="ORF">ThimaDRAFT_2123</name>
</gene>
<evidence type="ECO:0008006" key="3">
    <source>
        <dbReference type="Google" id="ProtNLM"/>
    </source>
</evidence>
<dbReference type="RefSeq" id="WP_007192998.1">
    <property type="nucleotide sequence ID" value="NZ_AFWV01000006.1"/>
</dbReference>
<evidence type="ECO:0000313" key="1">
    <source>
        <dbReference type="EMBL" id="EGV18705.1"/>
    </source>
</evidence>
<dbReference type="eggNOG" id="ENOG5033K9R">
    <property type="taxonomic scope" value="Bacteria"/>
</dbReference>
<dbReference type="Proteomes" id="UP000005459">
    <property type="component" value="Unassembled WGS sequence"/>
</dbReference>
<evidence type="ECO:0000313" key="2">
    <source>
        <dbReference type="Proteomes" id="UP000005459"/>
    </source>
</evidence>
<name>F9UB87_9GAMM</name>
<dbReference type="EMBL" id="AFWV01000006">
    <property type="protein sequence ID" value="EGV18705.1"/>
    <property type="molecule type" value="Genomic_DNA"/>
</dbReference>
<organism evidence="1 2">
    <name type="scientific">Thiocapsa marina 5811</name>
    <dbReference type="NCBI Taxonomy" id="768671"/>
    <lineage>
        <taxon>Bacteria</taxon>
        <taxon>Pseudomonadati</taxon>
        <taxon>Pseudomonadota</taxon>
        <taxon>Gammaproteobacteria</taxon>
        <taxon>Chromatiales</taxon>
        <taxon>Chromatiaceae</taxon>
        <taxon>Thiocapsa</taxon>
    </lineage>
</organism>
<keyword evidence="2" id="KW-1185">Reference proteome</keyword>
<reference evidence="1 2" key="1">
    <citation type="submission" date="2011-06" db="EMBL/GenBank/DDBJ databases">
        <title>The draft genome of Thiocapsa marina 5811.</title>
        <authorList>
            <consortium name="US DOE Joint Genome Institute (JGI-PGF)"/>
            <person name="Lucas S."/>
            <person name="Han J."/>
            <person name="Cheng J.-F."/>
            <person name="Goodwin L."/>
            <person name="Pitluck S."/>
            <person name="Peters L."/>
            <person name="Land M.L."/>
            <person name="Hauser L."/>
            <person name="Vogl K."/>
            <person name="Liu Z."/>
            <person name="Imhoff J."/>
            <person name="Thiel V."/>
            <person name="Frigaard N.-U."/>
            <person name="Bryant D."/>
            <person name="Woyke T.J."/>
        </authorList>
    </citation>
    <scope>NUCLEOTIDE SEQUENCE [LARGE SCALE GENOMIC DNA]</scope>
    <source>
        <strain evidence="1 2">5811</strain>
    </source>
</reference>
<proteinExistence type="predicted"/>
<dbReference type="STRING" id="768671.ThimaDRAFT_2123"/>
<accession>F9UB87</accession>